<gene>
    <name evidence="2" type="ORF">C2S53_016367</name>
</gene>
<accession>A0AAD4J2C8</accession>
<reference evidence="2 3" key="1">
    <citation type="journal article" date="2021" name="Nat. Commun.">
        <title>Incipient diploidization of the medicinal plant Perilla within 10,000 years.</title>
        <authorList>
            <person name="Zhang Y."/>
            <person name="Shen Q."/>
            <person name="Leng L."/>
            <person name="Zhang D."/>
            <person name="Chen S."/>
            <person name="Shi Y."/>
            <person name="Ning Z."/>
            <person name="Chen S."/>
        </authorList>
    </citation>
    <scope>NUCLEOTIDE SEQUENCE [LARGE SCALE GENOMIC DNA]</scope>
    <source>
        <strain evidence="3">cv. PC099</strain>
    </source>
</reference>
<dbReference type="EMBL" id="SDAM02000175">
    <property type="protein sequence ID" value="KAH6825561.1"/>
    <property type="molecule type" value="Genomic_DNA"/>
</dbReference>
<protein>
    <submittedName>
        <fullName evidence="2">Uncharacterized protein</fullName>
    </submittedName>
</protein>
<feature type="chain" id="PRO_5042249181" evidence="1">
    <location>
        <begin position="27"/>
        <end position="107"/>
    </location>
</feature>
<evidence type="ECO:0000313" key="2">
    <source>
        <dbReference type="EMBL" id="KAH6825561.1"/>
    </source>
</evidence>
<organism evidence="2 3">
    <name type="scientific">Perilla frutescens var. hirtella</name>
    <name type="common">Perilla citriodora</name>
    <name type="synonym">Perilla setoyensis</name>
    <dbReference type="NCBI Taxonomy" id="608512"/>
    <lineage>
        <taxon>Eukaryota</taxon>
        <taxon>Viridiplantae</taxon>
        <taxon>Streptophyta</taxon>
        <taxon>Embryophyta</taxon>
        <taxon>Tracheophyta</taxon>
        <taxon>Spermatophyta</taxon>
        <taxon>Magnoliopsida</taxon>
        <taxon>eudicotyledons</taxon>
        <taxon>Gunneridae</taxon>
        <taxon>Pentapetalae</taxon>
        <taxon>asterids</taxon>
        <taxon>lamiids</taxon>
        <taxon>Lamiales</taxon>
        <taxon>Lamiaceae</taxon>
        <taxon>Nepetoideae</taxon>
        <taxon>Elsholtzieae</taxon>
        <taxon>Perilla</taxon>
    </lineage>
</organism>
<dbReference type="PANTHER" id="PTHR36896">
    <property type="entry name" value="OS01G0729500 PROTEIN"/>
    <property type="match status" value="1"/>
</dbReference>
<keyword evidence="1" id="KW-0732">Signal</keyword>
<dbReference type="PANTHER" id="PTHR36896:SF2">
    <property type="entry name" value="OS01G0729500 PROTEIN"/>
    <property type="match status" value="1"/>
</dbReference>
<evidence type="ECO:0000313" key="3">
    <source>
        <dbReference type="Proteomes" id="UP001190926"/>
    </source>
</evidence>
<comment type="caution">
    <text evidence="2">The sequence shown here is derived from an EMBL/GenBank/DDBJ whole genome shotgun (WGS) entry which is preliminary data.</text>
</comment>
<proteinExistence type="predicted"/>
<keyword evidence="3" id="KW-1185">Reference proteome</keyword>
<dbReference type="AlphaFoldDB" id="A0AAD4J2C8"/>
<sequence>MGICKLITTYLFIISLLNLVSNPLQAAAVPNDAVRIKIRGPKLSASDANSKNSNRVDPKRDCWEMGSRSECSQNTKCRWCPSNVLDDMCFSKSEASRLPSQVFSCQF</sequence>
<evidence type="ECO:0000256" key="1">
    <source>
        <dbReference type="SAM" id="SignalP"/>
    </source>
</evidence>
<feature type="signal peptide" evidence="1">
    <location>
        <begin position="1"/>
        <end position="26"/>
    </location>
</feature>
<dbReference type="Proteomes" id="UP001190926">
    <property type="component" value="Unassembled WGS sequence"/>
</dbReference>
<name>A0AAD4J2C8_PERFH</name>